<dbReference type="EMBL" id="JBFDAA010000007">
    <property type="protein sequence ID" value="KAL1130698.1"/>
    <property type="molecule type" value="Genomic_DNA"/>
</dbReference>
<comment type="similarity">
    <text evidence="1">Belongs to the FAM136 family.</text>
</comment>
<dbReference type="PANTHER" id="PTHR21096">
    <property type="entry name" value="PROTEIN FAM136A"/>
    <property type="match status" value="1"/>
</dbReference>
<accession>A0ABD0YHC9</accession>
<dbReference type="Pfam" id="PF05811">
    <property type="entry name" value="DUF842"/>
    <property type="match status" value="1"/>
</dbReference>
<name>A0ABD0YHC9_9HEMI</name>
<protein>
    <recommendedName>
        <fullName evidence="4">Protein FAM136A</fullName>
    </recommendedName>
</protein>
<dbReference type="PANTHER" id="PTHR21096:SF0">
    <property type="entry name" value="PROTEIN FAM136A"/>
    <property type="match status" value="1"/>
</dbReference>
<dbReference type="AlphaFoldDB" id="A0ABD0YHC9"/>
<evidence type="ECO:0000256" key="1">
    <source>
        <dbReference type="ARBA" id="ARBA00009952"/>
    </source>
</evidence>
<evidence type="ECO:0000313" key="3">
    <source>
        <dbReference type="Proteomes" id="UP001558652"/>
    </source>
</evidence>
<evidence type="ECO:0008006" key="4">
    <source>
        <dbReference type="Google" id="ProtNLM"/>
    </source>
</evidence>
<dbReference type="InterPro" id="IPR008560">
    <property type="entry name" value="DUF842_euk"/>
</dbReference>
<comment type="caution">
    <text evidence="2">The sequence shown here is derived from an EMBL/GenBank/DDBJ whole genome shotgun (WGS) entry which is preliminary data.</text>
</comment>
<dbReference type="Proteomes" id="UP001558652">
    <property type="component" value="Unassembled WGS sequence"/>
</dbReference>
<sequence>MHRCAARCCDNSIDSMENVHNCVQNCSASLNEAQEYVQTELSSVQNRLQRCVLDCSDSIKDKMGPSPSESEVKRYNADFENCAVKCVDRHVELLPTMLARMKEVLGKNYQKNLNVSL</sequence>
<reference evidence="2 3" key="1">
    <citation type="submission" date="2024-07" db="EMBL/GenBank/DDBJ databases">
        <title>Chromosome-level genome assembly of the water stick insect Ranatra chinensis (Heteroptera: Nepidae).</title>
        <authorList>
            <person name="Liu X."/>
        </authorList>
    </citation>
    <scope>NUCLEOTIDE SEQUENCE [LARGE SCALE GENOMIC DNA]</scope>
    <source>
        <strain evidence="2">Cailab_2021Rc</strain>
        <tissue evidence="2">Muscle</tissue>
    </source>
</reference>
<organism evidence="2 3">
    <name type="scientific">Ranatra chinensis</name>
    <dbReference type="NCBI Taxonomy" id="642074"/>
    <lineage>
        <taxon>Eukaryota</taxon>
        <taxon>Metazoa</taxon>
        <taxon>Ecdysozoa</taxon>
        <taxon>Arthropoda</taxon>
        <taxon>Hexapoda</taxon>
        <taxon>Insecta</taxon>
        <taxon>Pterygota</taxon>
        <taxon>Neoptera</taxon>
        <taxon>Paraneoptera</taxon>
        <taxon>Hemiptera</taxon>
        <taxon>Heteroptera</taxon>
        <taxon>Panheteroptera</taxon>
        <taxon>Nepomorpha</taxon>
        <taxon>Nepidae</taxon>
        <taxon>Ranatrinae</taxon>
        <taxon>Ranatra</taxon>
    </lineage>
</organism>
<proteinExistence type="inferred from homology"/>
<gene>
    <name evidence="2" type="ORF">AAG570_011939</name>
</gene>
<keyword evidence="3" id="KW-1185">Reference proteome</keyword>
<evidence type="ECO:0000313" key="2">
    <source>
        <dbReference type="EMBL" id="KAL1130698.1"/>
    </source>
</evidence>